<dbReference type="RefSeq" id="WP_250979175.1">
    <property type="nucleotide sequence ID" value="NZ_JBITYG010000002.1"/>
</dbReference>
<keyword evidence="3" id="KW-1185">Reference proteome</keyword>
<sequence>MSQLAKWSVTYFLGPVYRALVTYGTFYVPITPYLYPSGRTAGLGRQQQRQPVPSFGGPVAGHPEALRPDVPLSSFEREAARQLGLVHGFERS</sequence>
<evidence type="ECO:0000256" key="1">
    <source>
        <dbReference type="SAM" id="MobiDB-lite"/>
    </source>
</evidence>
<dbReference type="InterPro" id="IPR045701">
    <property type="entry name" value="DUF6059"/>
</dbReference>
<evidence type="ECO:0000313" key="2">
    <source>
        <dbReference type="EMBL" id="MFI9100449.1"/>
    </source>
</evidence>
<protein>
    <submittedName>
        <fullName evidence="2">DUF6059 family protein</fullName>
    </submittedName>
</protein>
<evidence type="ECO:0000313" key="3">
    <source>
        <dbReference type="Proteomes" id="UP001614394"/>
    </source>
</evidence>
<dbReference type="EMBL" id="JBITYG010000002">
    <property type="protein sequence ID" value="MFI9100449.1"/>
    <property type="molecule type" value="Genomic_DNA"/>
</dbReference>
<comment type="caution">
    <text evidence="2">The sequence shown here is derived from an EMBL/GenBank/DDBJ whole genome shotgun (WGS) entry which is preliminary data.</text>
</comment>
<dbReference type="Pfam" id="PF19534">
    <property type="entry name" value="DUF6059"/>
    <property type="match status" value="1"/>
</dbReference>
<name>A0ABW8C200_9ACTN</name>
<accession>A0ABW8C200</accession>
<feature type="region of interest" description="Disordered" evidence="1">
    <location>
        <begin position="41"/>
        <end position="63"/>
    </location>
</feature>
<organism evidence="2 3">
    <name type="scientific">Streptomyces fildesensis</name>
    <dbReference type="NCBI Taxonomy" id="375757"/>
    <lineage>
        <taxon>Bacteria</taxon>
        <taxon>Bacillati</taxon>
        <taxon>Actinomycetota</taxon>
        <taxon>Actinomycetes</taxon>
        <taxon>Kitasatosporales</taxon>
        <taxon>Streptomycetaceae</taxon>
        <taxon>Streptomyces</taxon>
    </lineage>
</organism>
<dbReference type="Proteomes" id="UP001614394">
    <property type="component" value="Unassembled WGS sequence"/>
</dbReference>
<reference evidence="2 3" key="1">
    <citation type="submission" date="2024-10" db="EMBL/GenBank/DDBJ databases">
        <title>The Natural Products Discovery Center: Release of the First 8490 Sequenced Strains for Exploring Actinobacteria Biosynthetic Diversity.</title>
        <authorList>
            <person name="Kalkreuter E."/>
            <person name="Kautsar S.A."/>
            <person name="Yang D."/>
            <person name="Bader C.D."/>
            <person name="Teijaro C.N."/>
            <person name="Fluegel L."/>
            <person name="Davis C.M."/>
            <person name="Simpson J.R."/>
            <person name="Lauterbach L."/>
            <person name="Steele A.D."/>
            <person name="Gui C."/>
            <person name="Meng S."/>
            <person name="Li G."/>
            <person name="Viehrig K."/>
            <person name="Ye F."/>
            <person name="Su P."/>
            <person name="Kiefer A.F."/>
            <person name="Nichols A."/>
            <person name="Cepeda A.J."/>
            <person name="Yan W."/>
            <person name="Fan B."/>
            <person name="Jiang Y."/>
            <person name="Adhikari A."/>
            <person name="Zheng C.-J."/>
            <person name="Schuster L."/>
            <person name="Cowan T.M."/>
            <person name="Smanski M.J."/>
            <person name="Chevrette M.G."/>
            <person name="De Carvalho L.P.S."/>
            <person name="Shen B."/>
        </authorList>
    </citation>
    <scope>NUCLEOTIDE SEQUENCE [LARGE SCALE GENOMIC DNA]</scope>
    <source>
        <strain evidence="2 3">NPDC053399</strain>
    </source>
</reference>
<gene>
    <name evidence="2" type="ORF">ACIGXA_07970</name>
</gene>
<proteinExistence type="predicted"/>